<keyword evidence="3" id="KW-1185">Reference proteome</keyword>
<dbReference type="HOGENOM" id="CLU_920013_0_0_1"/>
<sequence>STDNLIFWSQTQKDQLARHELRARTDQKKIKDEIENLKSGLNKIEETKLMNENNEIHLISNKLSRLSEDVYIFIEKQNSSNVNLFNTVQKSISDTLNEIAGGLTDVDKGVSKIIQETTLQGRIFIEKLSNETNAKIEDLKNELLVSFKDVILENIKKVNIKIDSENNKIEEIQNGFLLEIENKFKKLNTTIQKSSSKYEQEFQELNIYLQNTQNIIGKSEAKLEDMKNELTDNFHNEFRALNFSVNNINEKITELDVELDYKENRTLKEIQNIKLDSKDILGIVLKILVLLVKEFMIQWLRLI</sequence>
<evidence type="ECO:0000256" key="1">
    <source>
        <dbReference type="SAM" id="Coils"/>
    </source>
</evidence>
<keyword evidence="1" id="KW-0175">Coiled coil</keyword>
<feature type="coiled-coil region" evidence="1">
    <location>
        <begin position="209"/>
        <end position="265"/>
    </location>
</feature>
<reference evidence="3" key="1">
    <citation type="submission" date="2013-02" db="EMBL/GenBank/DDBJ databases">
        <authorList>
            <person name="Hughes D."/>
        </authorList>
    </citation>
    <scope>NUCLEOTIDE SEQUENCE</scope>
    <source>
        <strain>Durham</strain>
        <strain evidence="3">NC isolate 2 -- Noor lab</strain>
    </source>
</reference>
<protein>
    <submittedName>
        <fullName evidence="2">Uncharacterized protein</fullName>
    </submittedName>
</protein>
<dbReference type="EMBL" id="CAQQ02115521">
    <property type="status" value="NOT_ANNOTATED_CDS"/>
    <property type="molecule type" value="Genomic_DNA"/>
</dbReference>
<name>T1GYP6_MEGSC</name>
<feature type="coiled-coil region" evidence="1">
    <location>
        <begin position="27"/>
        <end position="69"/>
    </location>
</feature>
<accession>T1GYP6</accession>
<reference evidence="2" key="2">
    <citation type="submission" date="2015-06" db="UniProtKB">
        <authorList>
            <consortium name="EnsemblMetazoa"/>
        </authorList>
    </citation>
    <scope>IDENTIFICATION</scope>
</reference>
<dbReference type="AlphaFoldDB" id="T1GYP6"/>
<evidence type="ECO:0000313" key="3">
    <source>
        <dbReference type="Proteomes" id="UP000015102"/>
    </source>
</evidence>
<proteinExistence type="predicted"/>
<dbReference type="EMBL" id="CAQQ02115522">
    <property type="status" value="NOT_ANNOTATED_CDS"/>
    <property type="molecule type" value="Genomic_DNA"/>
</dbReference>
<dbReference type="Proteomes" id="UP000015102">
    <property type="component" value="Unassembled WGS sequence"/>
</dbReference>
<evidence type="ECO:0000313" key="2">
    <source>
        <dbReference type="EnsemblMetazoa" id="MESCA008983-PA"/>
    </source>
</evidence>
<dbReference type="EnsemblMetazoa" id="MESCA008983-RA">
    <property type="protein sequence ID" value="MESCA008983-PA"/>
    <property type="gene ID" value="MESCA008983"/>
</dbReference>
<organism evidence="2 3">
    <name type="scientific">Megaselia scalaris</name>
    <name type="common">Humpbacked fly</name>
    <name type="synonym">Phora scalaris</name>
    <dbReference type="NCBI Taxonomy" id="36166"/>
    <lineage>
        <taxon>Eukaryota</taxon>
        <taxon>Metazoa</taxon>
        <taxon>Ecdysozoa</taxon>
        <taxon>Arthropoda</taxon>
        <taxon>Hexapoda</taxon>
        <taxon>Insecta</taxon>
        <taxon>Pterygota</taxon>
        <taxon>Neoptera</taxon>
        <taxon>Endopterygota</taxon>
        <taxon>Diptera</taxon>
        <taxon>Brachycera</taxon>
        <taxon>Muscomorpha</taxon>
        <taxon>Platypezoidea</taxon>
        <taxon>Phoridae</taxon>
        <taxon>Megaseliini</taxon>
        <taxon>Megaselia</taxon>
    </lineage>
</organism>